<feature type="signal peptide" evidence="1">
    <location>
        <begin position="1"/>
        <end position="19"/>
    </location>
</feature>
<comment type="caution">
    <text evidence="3">The sequence shown here is derived from an EMBL/GenBank/DDBJ whole genome shotgun (WGS) entry which is preliminary data.</text>
</comment>
<dbReference type="InterPro" id="IPR050855">
    <property type="entry name" value="NDM-1-like"/>
</dbReference>
<gene>
    <name evidence="3" type="ORF">HNR46_003089</name>
</gene>
<dbReference type="SMART" id="SM00849">
    <property type="entry name" value="Lactamase_B"/>
    <property type="match status" value="1"/>
</dbReference>
<dbReference type="PANTHER" id="PTHR42951">
    <property type="entry name" value="METALLO-BETA-LACTAMASE DOMAIN-CONTAINING"/>
    <property type="match status" value="1"/>
</dbReference>
<keyword evidence="4" id="KW-1185">Reference proteome</keyword>
<dbReference type="Gene3D" id="3.60.15.10">
    <property type="entry name" value="Ribonuclease Z/Hydroxyacylglutathione hydrolase-like"/>
    <property type="match status" value="1"/>
</dbReference>
<organism evidence="3 4">
    <name type="scientific">Haloferula luteola</name>
    <dbReference type="NCBI Taxonomy" id="595692"/>
    <lineage>
        <taxon>Bacteria</taxon>
        <taxon>Pseudomonadati</taxon>
        <taxon>Verrucomicrobiota</taxon>
        <taxon>Verrucomicrobiia</taxon>
        <taxon>Verrucomicrobiales</taxon>
        <taxon>Verrucomicrobiaceae</taxon>
        <taxon>Haloferula</taxon>
    </lineage>
</organism>
<accession>A0A840VJH2</accession>
<dbReference type="InterPro" id="IPR001279">
    <property type="entry name" value="Metallo-B-lactamas"/>
</dbReference>
<evidence type="ECO:0000313" key="4">
    <source>
        <dbReference type="Proteomes" id="UP000557717"/>
    </source>
</evidence>
<dbReference type="Pfam" id="PF00753">
    <property type="entry name" value="Lactamase_B"/>
    <property type="match status" value="1"/>
</dbReference>
<dbReference type="InterPro" id="IPR036866">
    <property type="entry name" value="RibonucZ/Hydroxyglut_hydro"/>
</dbReference>
<dbReference type="GO" id="GO:0016787">
    <property type="term" value="F:hydrolase activity"/>
    <property type="evidence" value="ECO:0007669"/>
    <property type="project" value="UniProtKB-KW"/>
</dbReference>
<dbReference type="EMBL" id="JACHFD010000016">
    <property type="protein sequence ID" value="MBB5352841.1"/>
    <property type="molecule type" value="Genomic_DNA"/>
</dbReference>
<dbReference type="SUPFAM" id="SSF56281">
    <property type="entry name" value="Metallo-hydrolase/oxidoreductase"/>
    <property type="match status" value="1"/>
</dbReference>
<proteinExistence type="predicted"/>
<protein>
    <submittedName>
        <fullName evidence="3">Glyoxylase-like metal-dependent hydrolase (Beta-lactamase superfamily II)</fullName>
    </submittedName>
</protein>
<keyword evidence="1" id="KW-0732">Signal</keyword>
<keyword evidence="3" id="KW-0378">Hydrolase</keyword>
<dbReference type="RefSeq" id="WP_221285197.1">
    <property type="nucleotide sequence ID" value="NZ_JACHFD010000016.1"/>
</dbReference>
<evidence type="ECO:0000259" key="2">
    <source>
        <dbReference type="SMART" id="SM00849"/>
    </source>
</evidence>
<sequence>MLRAILAFTILSLSPTAFAGEAEFRLEPIQGNVFRFTAGHYHSIVMPTPEGCFVADPISPEAARWLKNEIQQRFDTPVRYLVYSHNHFDHTLGGEIFDEPSITCISQELAREDLVRTRTETRIPDLTFKDQLTLHLGDSQVHLRYHGSNNGRGSISMKFMPADVLFVVDWIVLGRLPYMDLKGYDIHGMIDSTREVLDIPFTTFVGGHGRTGDRQDVARYLGYLEALYGRVVEARRAGQTLAEMQKSIRLVEYKELDRYQEWLPLNIEGVSRTLDDRSYLDMQMER</sequence>
<feature type="chain" id="PRO_5032415084" evidence="1">
    <location>
        <begin position="20"/>
        <end position="286"/>
    </location>
</feature>
<evidence type="ECO:0000313" key="3">
    <source>
        <dbReference type="EMBL" id="MBB5352841.1"/>
    </source>
</evidence>
<evidence type="ECO:0000256" key="1">
    <source>
        <dbReference type="SAM" id="SignalP"/>
    </source>
</evidence>
<dbReference type="Proteomes" id="UP000557717">
    <property type="component" value="Unassembled WGS sequence"/>
</dbReference>
<reference evidence="3 4" key="1">
    <citation type="submission" date="2020-08" db="EMBL/GenBank/DDBJ databases">
        <title>Genomic Encyclopedia of Type Strains, Phase IV (KMG-IV): sequencing the most valuable type-strain genomes for metagenomic binning, comparative biology and taxonomic classification.</title>
        <authorList>
            <person name="Goeker M."/>
        </authorList>
    </citation>
    <scope>NUCLEOTIDE SEQUENCE [LARGE SCALE GENOMIC DNA]</scope>
    <source>
        <strain evidence="3 4">YC6886</strain>
    </source>
</reference>
<feature type="domain" description="Metallo-beta-lactamase" evidence="2">
    <location>
        <begin position="40"/>
        <end position="208"/>
    </location>
</feature>
<name>A0A840VJH2_9BACT</name>
<dbReference type="AlphaFoldDB" id="A0A840VJH2"/>
<dbReference type="PANTHER" id="PTHR42951:SF22">
    <property type="entry name" value="METALLO BETA-LACTAMASE SUPERFAMILY LIPOPROTEIN"/>
    <property type="match status" value="1"/>
</dbReference>